<evidence type="ECO:0008006" key="3">
    <source>
        <dbReference type="Google" id="ProtNLM"/>
    </source>
</evidence>
<sequence length="533" mass="62467">MKKFIYIMVMLVGFGCKQSKSQHDNTTESVSIINADFIENFENDFLSSVAVADLKKPCLITSRSFNTFNILSKDQSKALNINQIFKKHDTISKFGIALDVRFNNNFKSFVVYQFDEDQKMLYKLANYTNKYQFIDAIDVSYYDLTTQMNQTETYVYNNKLFVHDKQLNKATHYYLKPNGKFEKQSDSITFNYLPLIDYQTLDHFKSNFEQRIVKAKDSLIIRDSLGNNVGDYKYLETVSVIDYTADKTKIIDNGQIIYSRNAKVIIDPKALKKDQNFYIDKANIGYVPEAYFFKPYSDDGNHYNYDGLTINKNALHPIALNELFDVKQVDINDYKNRVLYQPNSIDVTKLYKKDKVLTLLAKNGKKVVYKDTTYNSEFSPTKTYSVTKNPGFNDMFLVHYHMVFDYQRFDFISQSTGELLGQYAGGYPYVSPKKDMVVSIDYDTECPSQRTLFIDKIVDGKIIKTFELYYNLEENYDHITFEKTSDDLEIYWLSNTEFIVKFWGASECYSDSDNYFYYKYKIKQQFLEMLEGI</sequence>
<dbReference type="EMBL" id="JACXXH010000001">
    <property type="protein sequence ID" value="MBD3862258.1"/>
    <property type="molecule type" value="Genomic_DNA"/>
</dbReference>
<organism evidence="1 2">
    <name type="scientific">Olleya marilimosa</name>
    <dbReference type="NCBI Taxonomy" id="272164"/>
    <lineage>
        <taxon>Bacteria</taxon>
        <taxon>Pseudomonadati</taxon>
        <taxon>Bacteroidota</taxon>
        <taxon>Flavobacteriia</taxon>
        <taxon>Flavobacteriales</taxon>
        <taxon>Flavobacteriaceae</taxon>
    </lineage>
</organism>
<reference evidence="1 2" key="1">
    <citation type="submission" date="2020-09" db="EMBL/GenBank/DDBJ databases">
        <title>Bacillus nautilus sp. nov., Chryseoglobus crepusculi sp. nov, and Psychrobacter noctis sp. nov., isolated from deep-sea sponges from the equatorial Atlantic.</title>
        <authorList>
            <person name="Stennett H.L."/>
            <person name="Williams S.E."/>
        </authorList>
    </citation>
    <scope>NUCLEOTIDE SEQUENCE [LARGE SCALE GENOMIC DNA]</scope>
    <source>
        <strain evidence="1 2">28M-24</strain>
    </source>
</reference>
<proteinExistence type="predicted"/>
<dbReference type="RefSeq" id="WP_191098885.1">
    <property type="nucleotide sequence ID" value="NZ_JACXXF010000001.1"/>
</dbReference>
<gene>
    <name evidence="1" type="ORF">IEG06_02260</name>
</gene>
<evidence type="ECO:0000313" key="2">
    <source>
        <dbReference type="Proteomes" id="UP000627521"/>
    </source>
</evidence>
<protein>
    <recommendedName>
        <fullName evidence="3">DKNYY family protein</fullName>
    </recommendedName>
</protein>
<evidence type="ECO:0000313" key="1">
    <source>
        <dbReference type="EMBL" id="MBD3862258.1"/>
    </source>
</evidence>
<comment type="caution">
    <text evidence="1">The sequence shown here is derived from an EMBL/GenBank/DDBJ whole genome shotgun (WGS) entry which is preliminary data.</text>
</comment>
<name>A0ABR8LPV8_9FLAO</name>
<keyword evidence="2" id="KW-1185">Reference proteome</keyword>
<accession>A0ABR8LPV8</accession>
<dbReference type="PROSITE" id="PS51257">
    <property type="entry name" value="PROKAR_LIPOPROTEIN"/>
    <property type="match status" value="1"/>
</dbReference>
<dbReference type="Proteomes" id="UP000627521">
    <property type="component" value="Unassembled WGS sequence"/>
</dbReference>